<evidence type="ECO:0000313" key="3">
    <source>
        <dbReference type="Proteomes" id="UP000693972"/>
    </source>
</evidence>
<feature type="domain" description="Glycosyl transferase family 25" evidence="1">
    <location>
        <begin position="6"/>
        <end position="181"/>
    </location>
</feature>
<sequence length="252" mass="28140">MIEIWPSYVINLADNVARMQNARAQLDAAMLPFHRIDAVNGWQLPPDEITRVYDATANAKRARHDLVPAEIGCYLSHIDAWRAIAEGDAPGGFIFEDDFEADATLAPTLKALTEDGGSDWDMVKLFTFDPDAKTVSSRRLTDTIRLVIPFRVPTCLIGYGLTKPAAQRLVARAVPFFRPVDEDQKYFWETGLRVALTLPAPIKVGDQQAVTGTIGNARRDAASSGPRRLWRGLRTQISYQIALRWHRARGPK</sequence>
<evidence type="ECO:0000259" key="1">
    <source>
        <dbReference type="Pfam" id="PF01755"/>
    </source>
</evidence>
<accession>A0A975TSA4</accession>
<dbReference type="InterPro" id="IPR002654">
    <property type="entry name" value="Glyco_trans_25"/>
</dbReference>
<proteinExistence type="predicted"/>
<protein>
    <submittedName>
        <fullName evidence="2">Glycosyltransferase family 25 protein</fullName>
    </submittedName>
</protein>
<dbReference type="RefSeq" id="WP_257893373.1">
    <property type="nucleotide sequence ID" value="NZ_JAIMBW010000001.1"/>
</dbReference>
<evidence type="ECO:0000313" key="2">
    <source>
        <dbReference type="EMBL" id="QXL86411.1"/>
    </source>
</evidence>
<organism evidence="2">
    <name type="scientific">Gymnodinialimonas phycosphaerae</name>
    <dbReference type="NCBI Taxonomy" id="2841589"/>
    <lineage>
        <taxon>Bacteria</taxon>
        <taxon>Pseudomonadati</taxon>
        <taxon>Pseudomonadota</taxon>
        <taxon>Alphaproteobacteria</taxon>
        <taxon>Rhodobacterales</taxon>
        <taxon>Paracoccaceae</taxon>
        <taxon>Gymnodinialimonas</taxon>
    </lineage>
</organism>
<dbReference type="EMBL" id="JAIMBW010000001">
    <property type="protein sequence ID" value="MBY4893709.1"/>
    <property type="molecule type" value="Genomic_DNA"/>
</dbReference>
<dbReference type="Pfam" id="PF01755">
    <property type="entry name" value="Glyco_transf_25"/>
    <property type="match status" value="1"/>
</dbReference>
<dbReference type="AlphaFoldDB" id="A0A975TSA4"/>
<name>A0A975TSA4_9RHOB</name>
<dbReference type="CDD" id="cd06532">
    <property type="entry name" value="Glyco_transf_25"/>
    <property type="match status" value="1"/>
</dbReference>
<reference evidence="2 3" key="1">
    <citation type="submission" date="2021-07" db="EMBL/GenBank/DDBJ databases">
        <title>Karlodiniumbacter phycospheric gen. nov., sp. nov., a phycosphere bacterium isolated from karlodinium veneficum.</title>
        <authorList>
            <person name="Peng Y."/>
            <person name="Jiang L."/>
            <person name="Lee J."/>
        </authorList>
    </citation>
    <scope>NUCLEOTIDE SEQUENCE</scope>
    <source>
        <strain evidence="2 3">N5</strain>
    </source>
</reference>
<keyword evidence="3" id="KW-1185">Reference proteome</keyword>
<gene>
    <name evidence="2" type="ORF">KUL25_13135</name>
</gene>
<dbReference type="Proteomes" id="UP000693972">
    <property type="component" value="Unassembled WGS sequence"/>
</dbReference>
<dbReference type="EMBL" id="CP078073">
    <property type="protein sequence ID" value="QXL86411.1"/>
    <property type="molecule type" value="Genomic_DNA"/>
</dbReference>